<dbReference type="GO" id="GO:0030141">
    <property type="term" value="C:secretory granule"/>
    <property type="evidence" value="ECO:0007669"/>
    <property type="project" value="TreeGrafter"/>
</dbReference>
<dbReference type="InterPro" id="IPR009003">
    <property type="entry name" value="Peptidase_S1_PA"/>
</dbReference>
<dbReference type="InterPro" id="IPR018114">
    <property type="entry name" value="TRYPSIN_HIS"/>
</dbReference>
<dbReference type="GO" id="GO:0006508">
    <property type="term" value="P:proteolysis"/>
    <property type="evidence" value="ECO:0007669"/>
    <property type="project" value="InterPro"/>
</dbReference>
<sequence>MRPSHLHLSAASGPWGLENLLLPLLMTQLWVAESLLLPGNDTNSLPVASGGPCPHSSQPWQVSLFDGLWFHCAGVLVDKSWVLTAAHCGKNKPLWARVGDDHLLLFQGEQFRRTTLPIIHPKYKGSGPILPRRTDEHDLMLLHLTWPVVLGPRIQPLRLPSHCAQPGDKCQVAGWGTTASRRVKYNKHLSCSTVTILSPEDCEVSYPGVVTNNMMCAGLSGGQDPCLSDSGGPLVCDETLQGTLSWGDYPCGSAKHPAVYTKICKYRSWVEKTIRSN</sequence>
<dbReference type="Gene3D" id="2.40.10.10">
    <property type="entry name" value="Trypsin-like serine proteases"/>
    <property type="match status" value="2"/>
</dbReference>
<organism evidence="4 5">
    <name type="scientific">Physeter macrocephalus</name>
    <name type="common">Sperm whale</name>
    <name type="synonym">Physeter catodon</name>
    <dbReference type="NCBI Taxonomy" id="9755"/>
    <lineage>
        <taxon>Eukaryota</taxon>
        <taxon>Metazoa</taxon>
        <taxon>Chordata</taxon>
        <taxon>Craniata</taxon>
        <taxon>Vertebrata</taxon>
        <taxon>Euteleostomi</taxon>
        <taxon>Mammalia</taxon>
        <taxon>Eutheria</taxon>
        <taxon>Laurasiatheria</taxon>
        <taxon>Artiodactyla</taxon>
        <taxon>Whippomorpha</taxon>
        <taxon>Cetacea</taxon>
        <taxon>Odontoceti</taxon>
        <taxon>Physeteridae</taxon>
        <taxon>Physeter</taxon>
    </lineage>
</organism>
<dbReference type="PRINTS" id="PR00722">
    <property type="entry name" value="CHYMOTRYPSIN"/>
</dbReference>
<dbReference type="RefSeq" id="XP_007124038.1">
    <property type="nucleotide sequence ID" value="XM_007123976.2"/>
</dbReference>
<evidence type="ECO:0000256" key="2">
    <source>
        <dbReference type="SAM" id="SignalP"/>
    </source>
</evidence>
<keyword evidence="4" id="KW-1185">Reference proteome</keyword>
<gene>
    <name evidence="5" type="primary">KLK10</name>
</gene>
<protein>
    <submittedName>
        <fullName evidence="5">Kallikrein-10</fullName>
    </submittedName>
</protein>
<reference evidence="5" key="1">
    <citation type="submission" date="2025-08" db="UniProtKB">
        <authorList>
            <consortium name="RefSeq"/>
        </authorList>
    </citation>
    <scope>IDENTIFICATION</scope>
    <source>
        <tissue evidence="5">Muscle</tissue>
    </source>
</reference>
<dbReference type="SMART" id="SM00020">
    <property type="entry name" value="Tryp_SPc"/>
    <property type="match status" value="1"/>
</dbReference>
<evidence type="ECO:0000313" key="5">
    <source>
        <dbReference type="RefSeq" id="XP_007124038.1"/>
    </source>
</evidence>
<evidence type="ECO:0000313" key="4">
    <source>
        <dbReference type="Proteomes" id="UP000248484"/>
    </source>
</evidence>
<dbReference type="InParanoid" id="A0A2Y9FKM9"/>
<dbReference type="GeneID" id="102981360"/>
<evidence type="ECO:0000259" key="3">
    <source>
        <dbReference type="PROSITE" id="PS50240"/>
    </source>
</evidence>
<keyword evidence="2" id="KW-0732">Signal</keyword>
<proteinExistence type="predicted"/>
<feature type="chain" id="PRO_5015872951" evidence="2">
    <location>
        <begin position="33"/>
        <end position="277"/>
    </location>
</feature>
<dbReference type="OrthoDB" id="10059102at2759"/>
<dbReference type="SUPFAM" id="SSF50494">
    <property type="entry name" value="Trypsin-like serine proteases"/>
    <property type="match status" value="1"/>
</dbReference>
<dbReference type="PANTHER" id="PTHR24271">
    <property type="entry name" value="KALLIKREIN-RELATED"/>
    <property type="match status" value="1"/>
</dbReference>
<dbReference type="InterPro" id="IPR043504">
    <property type="entry name" value="Peptidase_S1_PA_chymotrypsin"/>
</dbReference>
<accession>A0A2Y9FKM9</accession>
<dbReference type="InterPro" id="IPR001314">
    <property type="entry name" value="Peptidase_S1A"/>
</dbReference>
<feature type="signal peptide" evidence="2">
    <location>
        <begin position="1"/>
        <end position="32"/>
    </location>
</feature>
<name>A0A2Y9FKM9_PHYMC</name>
<dbReference type="FunFam" id="2.40.10.10:FF:000099">
    <property type="entry name" value="Kallikrein related-peptidase 10"/>
    <property type="match status" value="1"/>
</dbReference>
<dbReference type="PROSITE" id="PS50240">
    <property type="entry name" value="TRYPSIN_DOM"/>
    <property type="match status" value="1"/>
</dbReference>
<dbReference type="Proteomes" id="UP000248484">
    <property type="component" value="Chromosome 17"/>
</dbReference>
<dbReference type="InterPro" id="IPR001254">
    <property type="entry name" value="Trypsin_dom"/>
</dbReference>
<dbReference type="PROSITE" id="PS00134">
    <property type="entry name" value="TRYPSIN_HIS"/>
    <property type="match status" value="1"/>
</dbReference>
<keyword evidence="1" id="KW-1015">Disulfide bond</keyword>
<dbReference type="FunFam" id="2.40.10.10:FF:000259">
    <property type="match status" value="1"/>
</dbReference>
<dbReference type="AlphaFoldDB" id="A0A2Y9FKM9"/>
<dbReference type="CDD" id="cd00190">
    <property type="entry name" value="Tryp_SPc"/>
    <property type="match status" value="1"/>
</dbReference>
<dbReference type="PANTHER" id="PTHR24271:SF66">
    <property type="entry name" value="KALLIKREIN-10"/>
    <property type="match status" value="1"/>
</dbReference>
<dbReference type="FunCoup" id="A0A2Y9FKM9">
    <property type="interactions" value="21"/>
</dbReference>
<dbReference type="STRING" id="9755.ENSPCTP00005026669"/>
<dbReference type="GO" id="GO:0004252">
    <property type="term" value="F:serine-type endopeptidase activity"/>
    <property type="evidence" value="ECO:0007669"/>
    <property type="project" value="InterPro"/>
</dbReference>
<evidence type="ECO:0000256" key="1">
    <source>
        <dbReference type="ARBA" id="ARBA00023157"/>
    </source>
</evidence>
<dbReference type="Pfam" id="PF00089">
    <property type="entry name" value="Trypsin"/>
    <property type="match status" value="1"/>
</dbReference>
<dbReference type="KEGG" id="pcad:102981360"/>
<feature type="domain" description="Peptidase S1" evidence="3">
    <location>
        <begin position="47"/>
        <end position="275"/>
    </location>
</feature>
<dbReference type="CTD" id="5655"/>